<dbReference type="AlphaFoldDB" id="A0A916Y1B6"/>
<keyword evidence="2" id="KW-1185">Reference proteome</keyword>
<accession>A0A916Y1B6</accession>
<gene>
    <name evidence="1" type="ORF">GCM10011343_15650</name>
</gene>
<evidence type="ECO:0000313" key="1">
    <source>
        <dbReference type="EMBL" id="GGD26304.1"/>
    </source>
</evidence>
<proteinExistence type="predicted"/>
<evidence type="ECO:0000313" key="2">
    <source>
        <dbReference type="Proteomes" id="UP000625735"/>
    </source>
</evidence>
<name>A0A916Y1B6_9FLAO</name>
<protein>
    <submittedName>
        <fullName evidence="1">Uncharacterized protein</fullName>
    </submittedName>
</protein>
<dbReference type="EMBL" id="BMFG01000005">
    <property type="protein sequence ID" value="GGD26304.1"/>
    <property type="molecule type" value="Genomic_DNA"/>
</dbReference>
<dbReference type="Proteomes" id="UP000625735">
    <property type="component" value="Unassembled WGS sequence"/>
</dbReference>
<comment type="caution">
    <text evidence="1">The sequence shown here is derived from an EMBL/GenBank/DDBJ whole genome shotgun (WGS) entry which is preliminary data.</text>
</comment>
<organism evidence="1 2">
    <name type="scientific">Flavobacterium orientale</name>
    <dbReference type="NCBI Taxonomy" id="1756020"/>
    <lineage>
        <taxon>Bacteria</taxon>
        <taxon>Pseudomonadati</taxon>
        <taxon>Bacteroidota</taxon>
        <taxon>Flavobacteriia</taxon>
        <taxon>Flavobacteriales</taxon>
        <taxon>Flavobacteriaceae</taxon>
        <taxon>Flavobacterium</taxon>
    </lineage>
</organism>
<reference evidence="1" key="2">
    <citation type="submission" date="2020-09" db="EMBL/GenBank/DDBJ databases">
        <authorList>
            <person name="Sun Q."/>
            <person name="Zhou Y."/>
        </authorList>
    </citation>
    <scope>NUCLEOTIDE SEQUENCE</scope>
    <source>
        <strain evidence="1">CGMCC 1.12506</strain>
    </source>
</reference>
<reference evidence="1" key="1">
    <citation type="journal article" date="2014" name="Int. J. Syst. Evol. Microbiol.">
        <title>Complete genome sequence of Corynebacterium casei LMG S-19264T (=DSM 44701T), isolated from a smear-ripened cheese.</title>
        <authorList>
            <consortium name="US DOE Joint Genome Institute (JGI-PGF)"/>
            <person name="Walter F."/>
            <person name="Albersmeier A."/>
            <person name="Kalinowski J."/>
            <person name="Ruckert C."/>
        </authorList>
    </citation>
    <scope>NUCLEOTIDE SEQUENCE</scope>
    <source>
        <strain evidence="1">CGMCC 1.12506</strain>
    </source>
</reference>
<sequence>MAKVKGIIQLIGTVGDRNYYMRKGKNVSRKAGGGFDGEAIKTLPSMEKVRNNGTEMGNVSRLVKYFKLGIAPLLFSNKLPELHGRLMSLFLNVKNEDVVAERGQRTFANGAGSVAGRKLLLGYTIAGAKTGFRSLQSQVHFDWATFTLTFRGSSEVLFTFPKGVDAISFQVGVLQLGAGETGCLLTLSETVFITKGGVLPEQLVVPVEEVVTERCLAVVSLHHCKSVGGGYERVALKSGFYFEVVGVS</sequence>